<comment type="caution">
    <text evidence="2">The sequence shown here is derived from an EMBL/GenBank/DDBJ whole genome shotgun (WGS) entry which is preliminary data.</text>
</comment>
<evidence type="ECO:0000256" key="1">
    <source>
        <dbReference type="SAM" id="Phobius"/>
    </source>
</evidence>
<reference evidence="2 3" key="1">
    <citation type="journal article" date="2012" name="J. Bacteriol.">
        <title>Genome sequence of a novel nicotine-degrading strain, Pseudomonas geniculata N1.</title>
        <authorList>
            <person name="Tang H."/>
            <person name="Yu H."/>
            <person name="Tai C."/>
            <person name="Huang K."/>
            <person name="Liu Y."/>
            <person name="Wang L."/>
            <person name="Yao Y."/>
            <person name="Wu G."/>
            <person name="Xu P."/>
        </authorList>
    </citation>
    <scope>NUCLEOTIDE SEQUENCE [LARGE SCALE GENOMIC DNA]</scope>
    <source>
        <strain evidence="2 3">N1</strain>
    </source>
</reference>
<name>A0A0L8AFP7_9GAMM</name>
<feature type="transmembrane region" description="Helical" evidence="1">
    <location>
        <begin position="324"/>
        <end position="343"/>
    </location>
</feature>
<feature type="transmembrane region" description="Helical" evidence="1">
    <location>
        <begin position="289"/>
        <end position="312"/>
    </location>
</feature>
<dbReference type="EMBL" id="AJLO02000004">
    <property type="protein sequence ID" value="KOF01047.1"/>
    <property type="molecule type" value="Genomic_DNA"/>
</dbReference>
<feature type="transmembrane region" description="Helical" evidence="1">
    <location>
        <begin position="166"/>
        <end position="196"/>
    </location>
</feature>
<dbReference type="AlphaFoldDB" id="A0A0L8AFP7"/>
<dbReference type="OrthoDB" id="6054374at2"/>
<evidence type="ECO:0000313" key="3">
    <source>
        <dbReference type="Proteomes" id="UP000036890"/>
    </source>
</evidence>
<keyword evidence="1" id="KW-0812">Transmembrane</keyword>
<keyword evidence="1" id="KW-1133">Transmembrane helix</keyword>
<gene>
    <name evidence="2" type="ORF">W7K_00850</name>
</gene>
<evidence type="ECO:0000313" key="2">
    <source>
        <dbReference type="EMBL" id="KOF01047.1"/>
    </source>
</evidence>
<organism evidence="2 3">
    <name type="scientific">Stenotrophomonas geniculata N1</name>
    <dbReference type="NCBI Taxonomy" id="1167641"/>
    <lineage>
        <taxon>Bacteria</taxon>
        <taxon>Pseudomonadati</taxon>
        <taxon>Pseudomonadota</taxon>
        <taxon>Gammaproteobacteria</taxon>
        <taxon>Lysobacterales</taxon>
        <taxon>Lysobacteraceae</taxon>
        <taxon>Stenotrophomonas</taxon>
    </lineage>
</organism>
<dbReference type="RefSeq" id="WP_010487287.1">
    <property type="nucleotide sequence ID" value="NZ_AJLO02000004.1"/>
</dbReference>
<dbReference type="Proteomes" id="UP000036890">
    <property type="component" value="Unassembled WGS sequence"/>
</dbReference>
<proteinExistence type="predicted"/>
<sequence>MSRAAVLVGLAVVCLVVTATAAEWTSRVRAGIASLRRSSTLRTLGADEHMALAPVRALTGCDHDDQVKRLHGAFTGGAWRNSFPVGDGFLGGIPVLVPRQAWPYLSEDNEADVVLDDHVAMVVRLNGFSIAAARPDAATSRVCGERLETPEEISMRRGPGLRPSPLLIAALALWAATGVPGLLAMPLLAIAGLAAWQGFPRRNGPATAQRVLRVRGRLRAYQRTAQTSRVWLLGNDRRVQLPENWEHAAAFSRGRSMLLDVRACDGAVLGAGTAWCLASDRRRYPPTGAFWQLAWLGLLLCVLVFGAAWMPWSQRLEPGWPLASGWQAVALLALGWHAVRFVVCMVQFLRRSEALDADIAQRPDPWH</sequence>
<accession>A0A0L8AFP7</accession>
<protein>
    <submittedName>
        <fullName evidence="2">Uncharacterized protein</fullName>
    </submittedName>
</protein>
<keyword evidence="1" id="KW-0472">Membrane</keyword>